<evidence type="ECO:0000313" key="5">
    <source>
        <dbReference type="Proteomes" id="UP000812031"/>
    </source>
</evidence>
<proteinExistence type="predicted"/>
<dbReference type="GO" id="GO:0016787">
    <property type="term" value="F:hydrolase activity"/>
    <property type="evidence" value="ECO:0007669"/>
    <property type="project" value="UniProtKB-KW"/>
</dbReference>
<keyword evidence="4" id="KW-0378">Hydrolase</keyword>
<protein>
    <submittedName>
        <fullName evidence="4">Restriction endonuclease</fullName>
        <ecNumber evidence="4">3.1.21.-</ecNumber>
    </submittedName>
</protein>
<reference evidence="4 5" key="1">
    <citation type="submission" date="2021-07" db="EMBL/GenBank/DDBJ databases">
        <title>Flavobacterium sp. nov. isolated from sediment on the Taihu Lake.</title>
        <authorList>
            <person name="Qu J.-H."/>
        </authorList>
    </citation>
    <scope>NUCLEOTIDE SEQUENCE [LARGE SCALE GENOMIC DNA]</scope>
    <source>
        <strain evidence="4 5">NAS39</strain>
    </source>
</reference>
<accession>A0ABS6Y1H3</accession>
<dbReference type="PANTHER" id="PTHR30015:SF7">
    <property type="entry name" value="TYPE IV METHYL-DIRECTED RESTRICTION ENZYME ECOKMRR"/>
    <property type="match status" value="1"/>
</dbReference>
<dbReference type="GO" id="GO:0004519">
    <property type="term" value="F:endonuclease activity"/>
    <property type="evidence" value="ECO:0007669"/>
    <property type="project" value="UniProtKB-KW"/>
</dbReference>
<dbReference type="Pfam" id="PF04471">
    <property type="entry name" value="Mrr_cat"/>
    <property type="match status" value="1"/>
</dbReference>
<feature type="domain" description="Restriction system protein Mrr-like N-terminal" evidence="3">
    <location>
        <begin position="13"/>
        <end position="91"/>
    </location>
</feature>
<dbReference type="InterPro" id="IPR007560">
    <property type="entry name" value="Restrct_endonuc_IV_Mrr"/>
</dbReference>
<feature type="region of interest" description="Disordered" evidence="1">
    <location>
        <begin position="113"/>
        <end position="135"/>
    </location>
</feature>
<dbReference type="InterPro" id="IPR052906">
    <property type="entry name" value="Type_IV_Methyl-Rstrct_Enzyme"/>
</dbReference>
<organism evidence="4 5">
    <name type="scientific">Flavobacterium taihuense</name>
    <dbReference type="NCBI Taxonomy" id="2857508"/>
    <lineage>
        <taxon>Bacteria</taxon>
        <taxon>Pseudomonadati</taxon>
        <taxon>Bacteroidota</taxon>
        <taxon>Flavobacteriia</taxon>
        <taxon>Flavobacteriales</taxon>
        <taxon>Flavobacteriaceae</taxon>
        <taxon>Flavobacterium</taxon>
    </lineage>
</organism>
<dbReference type="Pfam" id="PF14338">
    <property type="entry name" value="Mrr_N"/>
    <property type="match status" value="1"/>
</dbReference>
<dbReference type="EMBL" id="JAHWYN010000041">
    <property type="protein sequence ID" value="MBW4362785.1"/>
    <property type="molecule type" value="Genomic_DNA"/>
</dbReference>
<dbReference type="EC" id="3.1.21.-" evidence="4"/>
<dbReference type="PANTHER" id="PTHR30015">
    <property type="entry name" value="MRR RESTRICTION SYSTEM PROTEIN"/>
    <property type="match status" value="1"/>
</dbReference>
<keyword evidence="4" id="KW-0540">Nuclease</keyword>
<dbReference type="InterPro" id="IPR025745">
    <property type="entry name" value="Mrr-like_N_dom"/>
</dbReference>
<dbReference type="RefSeq" id="WP_219319254.1">
    <property type="nucleotide sequence ID" value="NZ_JAHWYN010000041.1"/>
</dbReference>
<sequence>MAKKKSENKLPSFDELIIPTVKALIKLGGSGSIEEINTSVYEIYNISDEILNIPHGENGTLSEVDYRLAWSKTYLKKYGILENSSRGVWALINPNVDISALDYTEIVRTVREQEKKNNEKNKKTDSTKAEIKQETTEEVDNSEEWKEKLLNILYNISPAAFERLAQRILRESGFSQVEVTGKVGDGGIDGKGIVRVSGLLSFHVIFQCKRYKGSISPSQIRDFRGAMQGRADKGLFITTGNFTREALKEATRDGAPPIDLIDGELLCEKLKELKLGIETKLIEQVEIKTDWYEKL</sequence>
<gene>
    <name evidence="4" type="ORF">KZH69_20075</name>
</gene>
<dbReference type="Proteomes" id="UP000812031">
    <property type="component" value="Unassembled WGS sequence"/>
</dbReference>
<keyword evidence="5" id="KW-1185">Reference proteome</keyword>
<feature type="domain" description="Restriction endonuclease type IV Mrr" evidence="2">
    <location>
        <begin position="154"/>
        <end position="268"/>
    </location>
</feature>
<evidence type="ECO:0000256" key="1">
    <source>
        <dbReference type="SAM" id="MobiDB-lite"/>
    </source>
</evidence>
<evidence type="ECO:0000259" key="2">
    <source>
        <dbReference type="Pfam" id="PF04471"/>
    </source>
</evidence>
<evidence type="ECO:0000259" key="3">
    <source>
        <dbReference type="Pfam" id="PF14338"/>
    </source>
</evidence>
<keyword evidence="4" id="KW-0255">Endonuclease</keyword>
<comment type="caution">
    <text evidence="4">The sequence shown here is derived from an EMBL/GenBank/DDBJ whole genome shotgun (WGS) entry which is preliminary data.</text>
</comment>
<name>A0ABS6Y1H3_9FLAO</name>
<evidence type="ECO:0000313" key="4">
    <source>
        <dbReference type="EMBL" id="MBW4362785.1"/>
    </source>
</evidence>